<feature type="region of interest" description="Disordered" evidence="1">
    <location>
        <begin position="1"/>
        <end position="26"/>
    </location>
</feature>
<organism evidence="2 3">
    <name type="scientific">Trypanosoma congolense (strain IL3000)</name>
    <dbReference type="NCBI Taxonomy" id="1068625"/>
    <lineage>
        <taxon>Eukaryota</taxon>
        <taxon>Discoba</taxon>
        <taxon>Euglenozoa</taxon>
        <taxon>Kinetoplastea</taxon>
        <taxon>Metakinetoplastina</taxon>
        <taxon>Trypanosomatida</taxon>
        <taxon>Trypanosomatidae</taxon>
        <taxon>Trypanosoma</taxon>
        <taxon>Nannomonas</taxon>
    </lineage>
</organism>
<reference evidence="2 3" key="2">
    <citation type="journal article" date="2012" name="Proc. Natl. Acad. Sci. U.S.A.">
        <title>Antigenic diversity is generated by distinct evolutionary mechanisms in African trypanosome species.</title>
        <authorList>
            <person name="Jackson A.P."/>
            <person name="Berry A."/>
            <person name="Aslett M."/>
            <person name="Allison H.C."/>
            <person name="Burton P."/>
            <person name="Vavrova-Anderson J."/>
            <person name="Brown R."/>
            <person name="Browne H."/>
            <person name="Corton N."/>
            <person name="Hauser H."/>
            <person name="Gamble J."/>
            <person name="Gilderthorp R."/>
            <person name="Marcello L."/>
            <person name="McQuillan J."/>
            <person name="Otto T.D."/>
            <person name="Quail M.A."/>
            <person name="Sanders M.J."/>
            <person name="van Tonder A."/>
            <person name="Ginger M.L."/>
            <person name="Field M.C."/>
            <person name="Barry J.D."/>
            <person name="Hertz-Fowler C."/>
            <person name="Berriman M."/>
        </authorList>
    </citation>
    <scope>NUCLEOTIDE SEQUENCE [LARGE SCALE GENOMIC DNA]</scope>
    <source>
        <strain evidence="2 3">IL3000</strain>
    </source>
</reference>
<dbReference type="VEuPathDB" id="TriTrypDB:TcIL3000_0_04500"/>
<accession>F9W8K7</accession>
<keyword evidence="3" id="KW-1185">Reference proteome</keyword>
<evidence type="ECO:0000313" key="3">
    <source>
        <dbReference type="Proteomes" id="UP000000702"/>
    </source>
</evidence>
<evidence type="ECO:0000313" key="2">
    <source>
        <dbReference type="EMBL" id="CCD13541.1"/>
    </source>
</evidence>
<comment type="caution">
    <text evidence="2">The sequence shown here is derived from an EMBL/GenBank/DDBJ whole genome shotgun (WGS) entry which is preliminary data.</text>
</comment>
<gene>
    <name evidence="2" type="ORF">TCIL3000_0_04500</name>
</gene>
<dbReference type="AlphaFoldDB" id="F9W8K7"/>
<evidence type="ECO:0000256" key="1">
    <source>
        <dbReference type="SAM" id="MobiDB-lite"/>
    </source>
</evidence>
<protein>
    <submittedName>
        <fullName evidence="2">Uncharacterized protein</fullName>
    </submittedName>
</protein>
<sequence length="149" mass="15939">MRSSIESDNAEIGVPKSSPVGNSVVSKTPVSRECSMAQLRLDVSELSAHLGRLEETYKILNSAQLCRQEEFEDEVGALHRAYAAATSGVKSYRSALQDTIRRAEEILGDCHKRGDSSLANRLASGLAEARAVLRLHANGGLASRSGVAT</sequence>
<reference evidence="3" key="1">
    <citation type="submission" date="2011-07" db="EMBL/GenBank/DDBJ databases">
        <title>Divergent evolution of antigenic variation in African trypanosomes.</title>
        <authorList>
            <person name="Jackson A.P."/>
            <person name="Berry A."/>
            <person name="Allison H.C."/>
            <person name="Burton P."/>
            <person name="Anderson J."/>
            <person name="Aslett M."/>
            <person name="Brown R."/>
            <person name="Corton N."/>
            <person name="Harris D."/>
            <person name="Hauser H."/>
            <person name="Gamble J."/>
            <person name="Gilderthorp R."/>
            <person name="McQuillan J."/>
            <person name="Quail M.A."/>
            <person name="Sanders M."/>
            <person name="Van Tonder A."/>
            <person name="Ginger M.L."/>
            <person name="Donelson J.E."/>
            <person name="Field M.C."/>
            <person name="Barry J.D."/>
            <person name="Berriman M."/>
            <person name="Hertz-Fowler C."/>
        </authorList>
    </citation>
    <scope>NUCLEOTIDE SEQUENCE [LARGE SCALE GENOMIC DNA]</scope>
    <source>
        <strain evidence="3">IL3000</strain>
    </source>
</reference>
<dbReference type="Proteomes" id="UP000000702">
    <property type="component" value="Unassembled WGS sequence"/>
</dbReference>
<name>F9W8K7_TRYCI</name>
<proteinExistence type="predicted"/>
<dbReference type="EMBL" id="CAEQ01001177">
    <property type="protein sequence ID" value="CCD13541.1"/>
    <property type="molecule type" value="Genomic_DNA"/>
</dbReference>